<accession>A0AAV0T1L5</accession>
<evidence type="ECO:0000313" key="3">
    <source>
        <dbReference type="Proteomes" id="UP001162029"/>
    </source>
</evidence>
<reference evidence="2" key="1">
    <citation type="submission" date="2022-12" db="EMBL/GenBank/DDBJ databases">
        <authorList>
            <person name="Webb A."/>
        </authorList>
    </citation>
    <scope>NUCLEOTIDE SEQUENCE</scope>
    <source>
        <strain evidence="2">Pd1</strain>
    </source>
</reference>
<sequence length="132" mass="14229">MVNATTPASRIPENMGQPTLQSPAEIKGNNLNNFKLKSSQAGGSLPQLANAVPFVAYSAPLIEQQHLIAALIKRSRADEVFMPSRTNSRWNAPMHIGRAKFLAQYGLQAKHTPATPLGIATATGNCHIHGEY</sequence>
<comment type="caution">
    <text evidence="2">The sequence shown here is derived from an EMBL/GenBank/DDBJ whole genome shotgun (WGS) entry which is preliminary data.</text>
</comment>
<evidence type="ECO:0000313" key="2">
    <source>
        <dbReference type="EMBL" id="CAI5712370.1"/>
    </source>
</evidence>
<dbReference type="AlphaFoldDB" id="A0AAV0T1L5"/>
<organism evidence="2 3">
    <name type="scientific">Peronospora destructor</name>
    <dbReference type="NCBI Taxonomy" id="86335"/>
    <lineage>
        <taxon>Eukaryota</taxon>
        <taxon>Sar</taxon>
        <taxon>Stramenopiles</taxon>
        <taxon>Oomycota</taxon>
        <taxon>Peronosporomycetes</taxon>
        <taxon>Peronosporales</taxon>
        <taxon>Peronosporaceae</taxon>
        <taxon>Peronospora</taxon>
    </lineage>
</organism>
<dbReference type="Proteomes" id="UP001162029">
    <property type="component" value="Unassembled WGS sequence"/>
</dbReference>
<dbReference type="EMBL" id="CANTFM010000121">
    <property type="protein sequence ID" value="CAI5712370.1"/>
    <property type="molecule type" value="Genomic_DNA"/>
</dbReference>
<feature type="region of interest" description="Disordered" evidence="1">
    <location>
        <begin position="1"/>
        <end position="22"/>
    </location>
</feature>
<evidence type="ECO:0000256" key="1">
    <source>
        <dbReference type="SAM" id="MobiDB-lite"/>
    </source>
</evidence>
<keyword evidence="3" id="KW-1185">Reference proteome</keyword>
<proteinExistence type="predicted"/>
<protein>
    <submittedName>
        <fullName evidence="2">Uncharacterized protein</fullName>
    </submittedName>
</protein>
<gene>
    <name evidence="2" type="ORF">PDE001_LOCUS781</name>
</gene>
<name>A0AAV0T1L5_9STRA</name>